<protein>
    <submittedName>
        <fullName evidence="1">Uncharacterized protein</fullName>
    </submittedName>
</protein>
<organism evidence="1 2">
    <name type="scientific">Mugilogobius chulae</name>
    <name type="common">yellowstripe goby</name>
    <dbReference type="NCBI Taxonomy" id="88201"/>
    <lineage>
        <taxon>Eukaryota</taxon>
        <taxon>Metazoa</taxon>
        <taxon>Chordata</taxon>
        <taxon>Craniata</taxon>
        <taxon>Vertebrata</taxon>
        <taxon>Euteleostomi</taxon>
        <taxon>Actinopterygii</taxon>
        <taxon>Neopterygii</taxon>
        <taxon>Teleostei</taxon>
        <taxon>Neoteleostei</taxon>
        <taxon>Acanthomorphata</taxon>
        <taxon>Gobiaria</taxon>
        <taxon>Gobiiformes</taxon>
        <taxon>Gobioidei</taxon>
        <taxon>Gobiidae</taxon>
        <taxon>Gobionellinae</taxon>
        <taxon>Mugilogobius</taxon>
    </lineage>
</organism>
<evidence type="ECO:0000313" key="1">
    <source>
        <dbReference type="EMBL" id="KAK7918633.1"/>
    </source>
</evidence>
<keyword evidence="2" id="KW-1185">Reference proteome</keyword>
<sequence>MATARDRRVSSTTMKSLASELNELKSKFLRDLKRRLLLDFSLSGSENVERRVSAAVKVFDQQRQDVLFKTLQNNT</sequence>
<dbReference type="Proteomes" id="UP001460270">
    <property type="component" value="Unassembled WGS sequence"/>
</dbReference>
<accession>A0AAW0PI79</accession>
<name>A0AAW0PI79_9GOBI</name>
<proteinExistence type="predicted"/>
<reference evidence="2" key="1">
    <citation type="submission" date="2024-04" db="EMBL/GenBank/DDBJ databases">
        <title>Salinicola lusitanus LLJ914,a marine bacterium isolated from the Okinawa Trough.</title>
        <authorList>
            <person name="Li J."/>
        </authorList>
    </citation>
    <scope>NUCLEOTIDE SEQUENCE [LARGE SCALE GENOMIC DNA]</scope>
</reference>
<evidence type="ECO:0000313" key="2">
    <source>
        <dbReference type="Proteomes" id="UP001460270"/>
    </source>
</evidence>
<comment type="caution">
    <text evidence="1">The sequence shown here is derived from an EMBL/GenBank/DDBJ whole genome shotgun (WGS) entry which is preliminary data.</text>
</comment>
<gene>
    <name evidence="1" type="ORF">WMY93_009917</name>
</gene>
<dbReference type="AlphaFoldDB" id="A0AAW0PI79"/>
<dbReference type="EMBL" id="JBBPFD010000007">
    <property type="protein sequence ID" value="KAK7918633.1"/>
    <property type="molecule type" value="Genomic_DNA"/>
</dbReference>